<name>A0A392R7Q2_9FABA</name>
<accession>A0A392R7Q2</accession>
<evidence type="ECO:0000313" key="2">
    <source>
        <dbReference type="EMBL" id="MCI32648.1"/>
    </source>
</evidence>
<dbReference type="AlphaFoldDB" id="A0A392R7Q2"/>
<evidence type="ECO:0000259" key="1">
    <source>
        <dbReference type="Pfam" id="PF13302"/>
    </source>
</evidence>
<dbReference type="GO" id="GO:0016747">
    <property type="term" value="F:acyltransferase activity, transferring groups other than amino-acyl groups"/>
    <property type="evidence" value="ECO:0007669"/>
    <property type="project" value="InterPro"/>
</dbReference>
<feature type="non-terminal residue" evidence="2">
    <location>
        <position position="121"/>
    </location>
</feature>
<sequence length="121" mass="13477">LDDLMVWETDEKVAKFDGESYTSKDEGIDFIKNIAPKFQLCKAICLNDRAIGSIEIDSSSPYDKSRIKSAELGYALGSKYWGKGITTCVVKQVAKVVFNELSHLERLEALVDVENVGSQRV</sequence>
<dbReference type="Proteomes" id="UP000265520">
    <property type="component" value="Unassembled WGS sequence"/>
</dbReference>
<keyword evidence="3" id="KW-1185">Reference proteome</keyword>
<feature type="non-terminal residue" evidence="2">
    <location>
        <position position="1"/>
    </location>
</feature>
<feature type="domain" description="N-acetyltransferase" evidence="1">
    <location>
        <begin position="2"/>
        <end position="121"/>
    </location>
</feature>
<dbReference type="InterPro" id="IPR000182">
    <property type="entry name" value="GNAT_dom"/>
</dbReference>
<dbReference type="PANTHER" id="PTHR46067:SF27">
    <property type="entry name" value="ACYL-COA N-ACYLTRANSFERASES (NAT) SUPERFAMILY PROTEIN"/>
    <property type="match status" value="1"/>
</dbReference>
<dbReference type="Pfam" id="PF13302">
    <property type="entry name" value="Acetyltransf_3"/>
    <property type="match status" value="1"/>
</dbReference>
<dbReference type="Gene3D" id="3.40.630.30">
    <property type="match status" value="1"/>
</dbReference>
<protein>
    <submittedName>
        <fullName evidence="2">Putative N-acetyltransferase</fullName>
    </submittedName>
</protein>
<keyword evidence="2" id="KW-0808">Transferase</keyword>
<dbReference type="InterPro" id="IPR016181">
    <property type="entry name" value="Acyl_CoA_acyltransferase"/>
</dbReference>
<organism evidence="2 3">
    <name type="scientific">Trifolium medium</name>
    <dbReference type="NCBI Taxonomy" id="97028"/>
    <lineage>
        <taxon>Eukaryota</taxon>
        <taxon>Viridiplantae</taxon>
        <taxon>Streptophyta</taxon>
        <taxon>Embryophyta</taxon>
        <taxon>Tracheophyta</taxon>
        <taxon>Spermatophyta</taxon>
        <taxon>Magnoliopsida</taxon>
        <taxon>eudicotyledons</taxon>
        <taxon>Gunneridae</taxon>
        <taxon>Pentapetalae</taxon>
        <taxon>rosids</taxon>
        <taxon>fabids</taxon>
        <taxon>Fabales</taxon>
        <taxon>Fabaceae</taxon>
        <taxon>Papilionoideae</taxon>
        <taxon>50 kb inversion clade</taxon>
        <taxon>NPAAA clade</taxon>
        <taxon>Hologalegina</taxon>
        <taxon>IRL clade</taxon>
        <taxon>Trifolieae</taxon>
        <taxon>Trifolium</taxon>
    </lineage>
</organism>
<dbReference type="SUPFAM" id="SSF55729">
    <property type="entry name" value="Acyl-CoA N-acyltransferases (Nat)"/>
    <property type="match status" value="1"/>
</dbReference>
<proteinExistence type="predicted"/>
<reference evidence="2 3" key="1">
    <citation type="journal article" date="2018" name="Front. Plant Sci.">
        <title>Red Clover (Trifolium pratense) and Zigzag Clover (T. medium) - A Picture of Genomic Similarities and Differences.</title>
        <authorList>
            <person name="Dluhosova J."/>
            <person name="Istvanek J."/>
            <person name="Nedelnik J."/>
            <person name="Repkova J."/>
        </authorList>
    </citation>
    <scope>NUCLEOTIDE SEQUENCE [LARGE SCALE GENOMIC DNA]</scope>
    <source>
        <strain evidence="3">cv. 10/8</strain>
        <tissue evidence="2">Leaf</tissue>
    </source>
</reference>
<dbReference type="PANTHER" id="PTHR46067">
    <property type="entry name" value="ACYL-COA N-ACYLTRANSFERASES (NAT) SUPERFAMILY PROTEIN"/>
    <property type="match status" value="1"/>
</dbReference>
<evidence type="ECO:0000313" key="3">
    <source>
        <dbReference type="Proteomes" id="UP000265520"/>
    </source>
</evidence>
<dbReference type="EMBL" id="LXQA010197510">
    <property type="protein sequence ID" value="MCI32648.1"/>
    <property type="molecule type" value="Genomic_DNA"/>
</dbReference>
<comment type="caution">
    <text evidence="2">The sequence shown here is derived from an EMBL/GenBank/DDBJ whole genome shotgun (WGS) entry which is preliminary data.</text>
</comment>